<dbReference type="PROSITE" id="PS51257">
    <property type="entry name" value="PROKAR_LIPOPROTEIN"/>
    <property type="match status" value="1"/>
</dbReference>
<dbReference type="EMBL" id="VZCB01000045">
    <property type="protein sequence ID" value="MQN80303.1"/>
    <property type="molecule type" value="Genomic_DNA"/>
</dbReference>
<dbReference type="Pfam" id="PF14014">
    <property type="entry name" value="DUF4230"/>
    <property type="match status" value="1"/>
</dbReference>
<dbReference type="OrthoDB" id="1080810at2"/>
<protein>
    <submittedName>
        <fullName evidence="1">DUF4230 domain-containing protein</fullName>
    </submittedName>
</protein>
<organism evidence="1 2">
    <name type="scientific">Segatella copri</name>
    <dbReference type="NCBI Taxonomy" id="165179"/>
    <lineage>
        <taxon>Bacteria</taxon>
        <taxon>Pseudomonadati</taxon>
        <taxon>Bacteroidota</taxon>
        <taxon>Bacteroidia</taxon>
        <taxon>Bacteroidales</taxon>
        <taxon>Prevotellaceae</taxon>
        <taxon>Segatella</taxon>
    </lineage>
</organism>
<dbReference type="Proteomes" id="UP000480425">
    <property type="component" value="Unassembled WGS sequence"/>
</dbReference>
<dbReference type="RefSeq" id="WP_153122640.1">
    <property type="nucleotide sequence ID" value="NZ_CP152352.1"/>
</dbReference>
<reference evidence="1 2" key="1">
    <citation type="submission" date="2019-09" db="EMBL/GenBank/DDBJ databases">
        <title>Distinct polysaccharide growth profiles of human intestinal Prevotella copri isolates.</title>
        <authorList>
            <person name="Fehlner-Peach H."/>
            <person name="Magnabosco C."/>
            <person name="Raghavan V."/>
            <person name="Scher J.U."/>
            <person name="Tett A."/>
            <person name="Cox L.M."/>
            <person name="Gottsegen C."/>
            <person name="Watters A."/>
            <person name="Wiltshire- Gordon J.D."/>
            <person name="Segata N."/>
            <person name="Bonneau R."/>
            <person name="Littman D.R."/>
        </authorList>
    </citation>
    <scope>NUCLEOTIDE SEQUENCE [LARGE SCALE GENOMIC DNA]</scope>
    <source>
        <strain evidence="2">iA622</strain>
    </source>
</reference>
<evidence type="ECO:0000313" key="1">
    <source>
        <dbReference type="EMBL" id="MQN80303.1"/>
    </source>
</evidence>
<comment type="caution">
    <text evidence="1">The sequence shown here is derived from an EMBL/GenBank/DDBJ whole genome shotgun (WGS) entry which is preliminary data.</text>
</comment>
<dbReference type="InterPro" id="IPR025324">
    <property type="entry name" value="DUF4230"/>
</dbReference>
<gene>
    <name evidence="1" type="ORF">F7D73_04925</name>
</gene>
<name>A0A6G1TYC9_9BACT</name>
<sequence>MKKILLFIITASIFTFSSCFQKEQTQEKEQVIDTIPMMVMQIQKCNRLYTAEAHVHKIITHDDQLNLKGSFFRKNFNIHVPGSNRKVAIPMNATIKASVDFQGFSNQNVLRKGDKIEIILPDPKLTLTSSKIDHNAVKQYVSIARSNFSDAELTQLEQQGRQSIINDIPNLDLMEQARLSAANTLIPMLKNMGFKEENIKISFRKKFTIQDLKEFISNGLNDNKTIEKRTASSQASNKED</sequence>
<dbReference type="AlphaFoldDB" id="A0A6G1TYC9"/>
<evidence type="ECO:0000313" key="2">
    <source>
        <dbReference type="Proteomes" id="UP000480425"/>
    </source>
</evidence>
<proteinExistence type="predicted"/>
<accession>A0A6G1TYC9</accession>